<evidence type="ECO:0000256" key="3">
    <source>
        <dbReference type="SAM" id="MobiDB-lite"/>
    </source>
</evidence>
<evidence type="ECO:0000313" key="6">
    <source>
        <dbReference type="Proteomes" id="UP001331561"/>
    </source>
</evidence>
<keyword evidence="2" id="KW-0326">Glycosidase</keyword>
<comment type="similarity">
    <text evidence="1 2">Belongs to the glycosyl hydrolase 12 (cellulase H) family.</text>
</comment>
<evidence type="ECO:0000256" key="2">
    <source>
        <dbReference type="RuleBase" id="RU361163"/>
    </source>
</evidence>
<dbReference type="RefSeq" id="WP_327601290.1">
    <property type="nucleotide sequence ID" value="NZ_JAYXHS010000005.1"/>
</dbReference>
<evidence type="ECO:0000256" key="4">
    <source>
        <dbReference type="SAM" id="SignalP"/>
    </source>
</evidence>
<evidence type="ECO:0008006" key="7">
    <source>
        <dbReference type="Google" id="ProtNLM"/>
    </source>
</evidence>
<dbReference type="PANTHER" id="PTHR34002:SF9">
    <property type="entry name" value="XYLOGLUCAN-SPECIFIC ENDO-BETA-1,4-GLUCANASE A"/>
    <property type="match status" value="1"/>
</dbReference>
<evidence type="ECO:0000256" key="1">
    <source>
        <dbReference type="ARBA" id="ARBA00005519"/>
    </source>
</evidence>
<protein>
    <recommendedName>
        <fullName evidence="7">Glycosyl hydrolase family 12</fullName>
    </recommendedName>
</protein>
<keyword evidence="4" id="KW-0732">Signal</keyword>
<keyword evidence="2" id="KW-0378">Hydrolase</keyword>
<dbReference type="InterPro" id="IPR002594">
    <property type="entry name" value="GH12"/>
</dbReference>
<dbReference type="Gene3D" id="2.60.120.180">
    <property type="match status" value="1"/>
</dbReference>
<keyword evidence="2" id="KW-0119">Carbohydrate metabolism</keyword>
<gene>
    <name evidence="5" type="ORF">VVD49_21475</name>
</gene>
<feature type="region of interest" description="Disordered" evidence="3">
    <location>
        <begin position="89"/>
        <end position="120"/>
    </location>
</feature>
<name>A0ABU6KBD1_9RHOO</name>
<keyword evidence="2" id="KW-0624">Polysaccharide degradation</keyword>
<feature type="signal peptide" evidence="4">
    <location>
        <begin position="1"/>
        <end position="20"/>
    </location>
</feature>
<dbReference type="Pfam" id="PF01670">
    <property type="entry name" value="Glyco_hydro_12"/>
    <property type="match status" value="1"/>
</dbReference>
<accession>A0ABU6KBD1</accession>
<dbReference type="NCBIfam" id="NF004860">
    <property type="entry name" value="PRK06215.1"/>
    <property type="match status" value="1"/>
</dbReference>
<reference evidence="5 6" key="1">
    <citation type="submission" date="2024-01" db="EMBL/GenBank/DDBJ databases">
        <title>Uliginosibacterium soil sp. nov.</title>
        <authorList>
            <person name="Lv Y."/>
        </authorList>
    </citation>
    <scope>NUCLEOTIDE SEQUENCE [LARGE SCALE GENOMIC DNA]</scope>
    <source>
        <strain evidence="5 6">H3</strain>
    </source>
</reference>
<keyword evidence="6" id="KW-1185">Reference proteome</keyword>
<dbReference type="Proteomes" id="UP001331561">
    <property type="component" value="Unassembled WGS sequence"/>
</dbReference>
<sequence length="343" mass="35960">MIRKFVAGVVACLSFGAVHAATDYPSGYTKCAQNTGATCSFSGTRSVALGKAGSFVYGTFTNSVACASSNFPSNSFAASAWCSYGATTSTSSSSVASSKASSSSVSSSKSSSSSSKASSSSASAAWTSSDRWGTWSNGGYTLYNNVWGAGYGPQTISANSYSKWTVWSNQPATGGIKSYPNVTRYIGKKISALNSLSSSFNVSTPSGTAAWESTYDIWDVDNKYEIMLWMNYTGKPDGSGNVKPIAAKYDASGKAVPEYTNVSVGGSTWNVFKGSNGSNAVFSFLRTSNTNSATVDAKAILDWIKNKGWMGDVTMGNFQYGFEITSSPGGMNFIVNSYSVSFN</sequence>
<dbReference type="PANTHER" id="PTHR34002">
    <property type="entry name" value="BLR1656 PROTEIN"/>
    <property type="match status" value="1"/>
</dbReference>
<dbReference type="EMBL" id="JAYXHS010000005">
    <property type="protein sequence ID" value="MEC5388318.1"/>
    <property type="molecule type" value="Genomic_DNA"/>
</dbReference>
<dbReference type="SUPFAM" id="SSF49899">
    <property type="entry name" value="Concanavalin A-like lectins/glucanases"/>
    <property type="match status" value="1"/>
</dbReference>
<dbReference type="InterPro" id="IPR013319">
    <property type="entry name" value="GH11/12"/>
</dbReference>
<evidence type="ECO:0000313" key="5">
    <source>
        <dbReference type="EMBL" id="MEC5388318.1"/>
    </source>
</evidence>
<dbReference type="InterPro" id="IPR013320">
    <property type="entry name" value="ConA-like_dom_sf"/>
</dbReference>
<proteinExistence type="inferred from homology"/>
<feature type="chain" id="PRO_5045214796" description="Glycosyl hydrolase family 12" evidence="4">
    <location>
        <begin position="21"/>
        <end position="343"/>
    </location>
</feature>
<organism evidence="5 6">
    <name type="scientific">Uliginosibacterium silvisoli</name>
    <dbReference type="NCBI Taxonomy" id="3114758"/>
    <lineage>
        <taxon>Bacteria</taxon>
        <taxon>Pseudomonadati</taxon>
        <taxon>Pseudomonadota</taxon>
        <taxon>Betaproteobacteria</taxon>
        <taxon>Rhodocyclales</taxon>
        <taxon>Zoogloeaceae</taxon>
        <taxon>Uliginosibacterium</taxon>
    </lineage>
</organism>
<comment type="caution">
    <text evidence="5">The sequence shown here is derived from an EMBL/GenBank/DDBJ whole genome shotgun (WGS) entry which is preliminary data.</text>
</comment>